<dbReference type="SUPFAM" id="SSF53738">
    <property type="entry name" value="Phosphoglucomutase, first 3 domains"/>
    <property type="match status" value="3"/>
</dbReference>
<feature type="domain" description="Alpha-D-phosphohexomutase alpha/beta/alpha" evidence="10">
    <location>
        <begin position="4"/>
        <end position="124"/>
    </location>
</feature>
<dbReference type="GO" id="GO:0004615">
    <property type="term" value="F:phosphomannomutase activity"/>
    <property type="evidence" value="ECO:0007669"/>
    <property type="project" value="TreeGrafter"/>
</dbReference>
<sequence length="469" mass="48112">MAPKFGTSGLRGLVTELTDDVVADYTRAFLASCPTGGRVFVGWDLRPSSPRIAAAVTAAAGAMGLPVTRCGALPTPALALAAMEAGACAVMITGSHIPADRNGLKFYLPTGEISKADEARISAALGPGSGTTPGTPPETAPETAPEVTDTDEAAGDYVARYATAFGASALGGLKIGVYQHSSVARDIMVQAVEALGGMAVALAPSDTFVPVDTEAVDPDTRGMLNAWCREHGLDAVISTDGDADRPMVTDATGRIVPGDVLGPLTAGFLGAEVICTPVSSNTAVDGMGFSRVLRTRIGSPYVIAAMEDLAGQKVVGYEANGGFLLGFAAAAPAGPLAPLMTRDSLLPILAPLARARAEGRTLADLVATLPARFTAADRVAGIEPEDSAAFLDGLRGDAAARAAFFDTGSDEAEVDETDGLRVTFATGDIVHLRPSGNAPEFRCYAEADSPERAEELLQTHLAKLTERLG</sequence>
<organism evidence="13 14">
    <name type="scientific">Psychromarinibacter sediminicola</name>
    <dbReference type="NCBI Taxonomy" id="3033385"/>
    <lineage>
        <taxon>Bacteria</taxon>
        <taxon>Pseudomonadati</taxon>
        <taxon>Pseudomonadota</taxon>
        <taxon>Alphaproteobacteria</taxon>
        <taxon>Rhodobacterales</taxon>
        <taxon>Paracoccaceae</taxon>
        <taxon>Psychromarinibacter</taxon>
    </lineage>
</organism>
<evidence type="ECO:0000256" key="8">
    <source>
        <dbReference type="SAM" id="MobiDB-lite"/>
    </source>
</evidence>
<dbReference type="Pfam" id="PF02878">
    <property type="entry name" value="PGM_PMM_I"/>
    <property type="match status" value="1"/>
</dbReference>
<name>A0AAE3NQI6_9RHOB</name>
<feature type="domain" description="Alpha-D-phosphohexomutase alpha/beta/alpha" evidence="12">
    <location>
        <begin position="274"/>
        <end position="372"/>
    </location>
</feature>
<gene>
    <name evidence="13" type="ORF">P1J78_13115</name>
</gene>
<dbReference type="AlphaFoldDB" id="A0AAE3NQI6"/>
<keyword evidence="5 7" id="KW-0460">Magnesium</keyword>
<dbReference type="Proteomes" id="UP001220964">
    <property type="component" value="Unassembled WGS sequence"/>
</dbReference>
<dbReference type="InterPro" id="IPR036900">
    <property type="entry name" value="A-D-PHexomutase_C_sf"/>
</dbReference>
<dbReference type="InterPro" id="IPR016066">
    <property type="entry name" value="A-D-PHexomutase_CS"/>
</dbReference>
<evidence type="ECO:0000259" key="9">
    <source>
        <dbReference type="Pfam" id="PF00408"/>
    </source>
</evidence>
<comment type="similarity">
    <text evidence="2 7">Belongs to the phosphohexose mutase family.</text>
</comment>
<keyword evidence="3" id="KW-0597">Phosphoprotein</keyword>
<evidence type="ECO:0000259" key="12">
    <source>
        <dbReference type="Pfam" id="PF02880"/>
    </source>
</evidence>
<feature type="domain" description="Alpha-D-phosphohexomutase C-terminal" evidence="9">
    <location>
        <begin position="412"/>
        <end position="457"/>
    </location>
</feature>
<dbReference type="PANTHER" id="PTHR42946">
    <property type="entry name" value="PHOSPHOHEXOSE MUTASE"/>
    <property type="match status" value="1"/>
</dbReference>
<evidence type="ECO:0000259" key="11">
    <source>
        <dbReference type="Pfam" id="PF02879"/>
    </source>
</evidence>
<dbReference type="Pfam" id="PF02880">
    <property type="entry name" value="PGM_PMM_III"/>
    <property type="match status" value="1"/>
</dbReference>
<dbReference type="SUPFAM" id="SSF55957">
    <property type="entry name" value="Phosphoglucomutase, C-terminal domain"/>
    <property type="match status" value="1"/>
</dbReference>
<keyword evidence="4 7" id="KW-0479">Metal-binding</keyword>
<evidence type="ECO:0000313" key="14">
    <source>
        <dbReference type="Proteomes" id="UP001220964"/>
    </source>
</evidence>
<dbReference type="InterPro" id="IPR005846">
    <property type="entry name" value="A-D-PHexomutase_a/b/a-III"/>
</dbReference>
<dbReference type="InterPro" id="IPR005845">
    <property type="entry name" value="A-D-PHexomutase_a/b/a-II"/>
</dbReference>
<accession>A0AAE3NQI6</accession>
<dbReference type="PANTHER" id="PTHR42946:SF1">
    <property type="entry name" value="PHOSPHOGLUCOMUTASE (ALPHA-D-GLUCOSE-1,6-BISPHOSPHATE-DEPENDENT)"/>
    <property type="match status" value="1"/>
</dbReference>
<feature type="region of interest" description="Disordered" evidence="8">
    <location>
        <begin position="123"/>
        <end position="148"/>
    </location>
</feature>
<evidence type="ECO:0000256" key="6">
    <source>
        <dbReference type="ARBA" id="ARBA00023235"/>
    </source>
</evidence>
<keyword evidence="14" id="KW-1185">Reference proteome</keyword>
<evidence type="ECO:0000256" key="7">
    <source>
        <dbReference type="RuleBase" id="RU004326"/>
    </source>
</evidence>
<comment type="caution">
    <text evidence="13">The sequence shown here is derived from an EMBL/GenBank/DDBJ whole genome shotgun (WGS) entry which is preliminary data.</text>
</comment>
<dbReference type="Pfam" id="PF02879">
    <property type="entry name" value="PGM_PMM_II"/>
    <property type="match status" value="1"/>
</dbReference>
<dbReference type="InterPro" id="IPR016055">
    <property type="entry name" value="A-D-PHexomutase_a/b/a-I/II/III"/>
</dbReference>
<dbReference type="InterPro" id="IPR050060">
    <property type="entry name" value="Phosphoglucosamine_mutase"/>
</dbReference>
<dbReference type="Gene3D" id="3.40.120.10">
    <property type="entry name" value="Alpha-D-Glucose-1,6-Bisphosphate, subunit A, domain 3"/>
    <property type="match status" value="3"/>
</dbReference>
<dbReference type="EMBL" id="JARGYC010000032">
    <property type="protein sequence ID" value="MDF0601678.1"/>
    <property type="molecule type" value="Genomic_DNA"/>
</dbReference>
<proteinExistence type="inferred from homology"/>
<feature type="compositionally biased region" description="Low complexity" evidence="8">
    <location>
        <begin position="123"/>
        <end position="133"/>
    </location>
</feature>
<evidence type="ECO:0000313" key="13">
    <source>
        <dbReference type="EMBL" id="MDF0601678.1"/>
    </source>
</evidence>
<dbReference type="Pfam" id="PF00408">
    <property type="entry name" value="PGM_PMM_IV"/>
    <property type="match status" value="1"/>
</dbReference>
<reference evidence="13" key="1">
    <citation type="submission" date="2023-03" db="EMBL/GenBank/DDBJ databases">
        <title>Multiphase analysis and comparison of six strains from genera Psychromarinibacter, Lutimaribacter, and Maritimibacter, including a novel species: Psychromarinibacter sediminicola sp. nov.</title>
        <authorList>
            <person name="Wang Y.-H."/>
            <person name="Ye M.-Q."/>
            <person name="Du Z.-J."/>
        </authorList>
    </citation>
    <scope>NUCLEOTIDE SEQUENCE</scope>
    <source>
        <strain evidence="13">C21-152</strain>
    </source>
</reference>
<evidence type="ECO:0000256" key="4">
    <source>
        <dbReference type="ARBA" id="ARBA00022723"/>
    </source>
</evidence>
<comment type="cofactor">
    <cofactor evidence="1">
        <name>Mg(2+)</name>
        <dbReference type="ChEBI" id="CHEBI:18420"/>
    </cofactor>
</comment>
<keyword evidence="6" id="KW-0413">Isomerase</keyword>
<evidence type="ECO:0000256" key="1">
    <source>
        <dbReference type="ARBA" id="ARBA00001946"/>
    </source>
</evidence>
<evidence type="ECO:0000259" key="10">
    <source>
        <dbReference type="Pfam" id="PF02878"/>
    </source>
</evidence>
<dbReference type="PROSITE" id="PS00710">
    <property type="entry name" value="PGM_PMM"/>
    <property type="match status" value="1"/>
</dbReference>
<dbReference type="InterPro" id="IPR005844">
    <property type="entry name" value="A-D-PHexomutase_a/b/a-I"/>
</dbReference>
<evidence type="ECO:0000256" key="5">
    <source>
        <dbReference type="ARBA" id="ARBA00022842"/>
    </source>
</evidence>
<dbReference type="GO" id="GO:0005975">
    <property type="term" value="P:carbohydrate metabolic process"/>
    <property type="evidence" value="ECO:0007669"/>
    <property type="project" value="InterPro"/>
</dbReference>
<protein>
    <submittedName>
        <fullName evidence="13">Phosphomannomutase</fullName>
    </submittedName>
</protein>
<dbReference type="RefSeq" id="WP_275567819.1">
    <property type="nucleotide sequence ID" value="NZ_JARGYC010000032.1"/>
</dbReference>
<dbReference type="Gene3D" id="3.30.310.50">
    <property type="entry name" value="Alpha-D-phosphohexomutase, C-terminal domain"/>
    <property type="match status" value="1"/>
</dbReference>
<evidence type="ECO:0000256" key="3">
    <source>
        <dbReference type="ARBA" id="ARBA00022553"/>
    </source>
</evidence>
<dbReference type="InterPro" id="IPR005843">
    <property type="entry name" value="A-D-PHexomutase_C"/>
</dbReference>
<feature type="domain" description="Alpha-D-phosphohexomutase alpha/beta/alpha" evidence="11">
    <location>
        <begin position="156"/>
        <end position="253"/>
    </location>
</feature>
<dbReference type="CDD" id="cd03088">
    <property type="entry name" value="ManB"/>
    <property type="match status" value="1"/>
</dbReference>
<evidence type="ECO:0000256" key="2">
    <source>
        <dbReference type="ARBA" id="ARBA00010231"/>
    </source>
</evidence>
<dbReference type="GO" id="GO:0000287">
    <property type="term" value="F:magnesium ion binding"/>
    <property type="evidence" value="ECO:0007669"/>
    <property type="project" value="InterPro"/>
</dbReference>